<proteinExistence type="predicted"/>
<sequence length="29" mass="3300">MSKCKLKVCNPTQYLSRFKSILFIGIPPS</sequence>
<reference evidence="1" key="1">
    <citation type="journal article" date="2021" name="Proc. Natl. Acad. Sci. U.S.A.">
        <title>A Catalog of Tens of Thousands of Viruses from Human Metagenomes Reveals Hidden Associations with Chronic Diseases.</title>
        <authorList>
            <person name="Tisza M.J."/>
            <person name="Buck C.B."/>
        </authorList>
    </citation>
    <scope>NUCLEOTIDE SEQUENCE</scope>
    <source>
        <strain evidence="1">CtXZx16</strain>
    </source>
</reference>
<protein>
    <submittedName>
        <fullName evidence="1">Uncharacterized protein</fullName>
    </submittedName>
</protein>
<evidence type="ECO:0000313" key="1">
    <source>
        <dbReference type="EMBL" id="DAD82959.1"/>
    </source>
</evidence>
<organism evidence="1">
    <name type="scientific">Siphoviridae sp. ctXZx16</name>
    <dbReference type="NCBI Taxonomy" id="2826371"/>
    <lineage>
        <taxon>Viruses</taxon>
        <taxon>Duplodnaviria</taxon>
        <taxon>Heunggongvirae</taxon>
        <taxon>Uroviricota</taxon>
        <taxon>Caudoviricetes</taxon>
    </lineage>
</organism>
<dbReference type="EMBL" id="BK014925">
    <property type="protein sequence ID" value="DAD82959.1"/>
    <property type="molecule type" value="Genomic_DNA"/>
</dbReference>
<name>A0A8S5MLN7_9CAUD</name>
<accession>A0A8S5MLN7</accession>